<dbReference type="EMBL" id="UHDZ01000001">
    <property type="protein sequence ID" value="SUM67599.1"/>
    <property type="molecule type" value="Genomic_DNA"/>
</dbReference>
<reference evidence="9 10" key="1">
    <citation type="submission" date="2018-06" db="EMBL/GenBank/DDBJ databases">
        <authorList>
            <consortium name="Pathogen Informatics"/>
            <person name="Doyle S."/>
        </authorList>
    </citation>
    <scope>NUCLEOTIDE SEQUENCE [LARGE SCALE GENOMIC DNA]</scope>
    <source>
        <strain evidence="9 10">NCTC11807</strain>
    </source>
</reference>
<evidence type="ECO:0000313" key="9">
    <source>
        <dbReference type="EMBL" id="SUM67599.1"/>
    </source>
</evidence>
<keyword evidence="6" id="KW-0520">NAD</keyword>
<proteinExistence type="inferred from homology"/>
<evidence type="ECO:0000313" key="10">
    <source>
        <dbReference type="Proteomes" id="UP000255425"/>
    </source>
</evidence>
<dbReference type="Pfam" id="PF02852">
    <property type="entry name" value="Pyr_redox_dim"/>
    <property type="match status" value="1"/>
</dbReference>
<protein>
    <submittedName>
        <fullName evidence="9">Dihydrolipoamide dehydrogenase</fullName>
        <ecNumber evidence="9">1.8.1.4</ecNumber>
    </submittedName>
</protein>
<dbReference type="InterPro" id="IPR050151">
    <property type="entry name" value="Class-I_Pyr_Nuc-Dis_Oxidored"/>
</dbReference>
<evidence type="ECO:0000256" key="2">
    <source>
        <dbReference type="ARBA" id="ARBA00007532"/>
    </source>
</evidence>
<dbReference type="GO" id="GO:0004148">
    <property type="term" value="F:dihydrolipoyl dehydrogenase (NADH) activity"/>
    <property type="evidence" value="ECO:0007669"/>
    <property type="project" value="UniProtKB-EC"/>
</dbReference>
<keyword evidence="3" id="KW-0285">Flavoprotein</keyword>
<dbReference type="InterPro" id="IPR004099">
    <property type="entry name" value="Pyr_nucl-diS_OxRdtase_dimer"/>
</dbReference>
<evidence type="ECO:0000259" key="8">
    <source>
        <dbReference type="Pfam" id="PF07992"/>
    </source>
</evidence>
<dbReference type="GO" id="GO:0006103">
    <property type="term" value="P:2-oxoglutarate metabolic process"/>
    <property type="evidence" value="ECO:0007669"/>
    <property type="project" value="TreeGrafter"/>
</dbReference>
<dbReference type="PRINTS" id="PR00411">
    <property type="entry name" value="PNDRDTASEI"/>
</dbReference>
<feature type="domain" description="Pyridine nucleotide-disulphide oxidoreductase dimerisation" evidence="7">
    <location>
        <begin position="62"/>
        <end position="168"/>
    </location>
</feature>
<keyword evidence="10" id="KW-1185">Reference proteome</keyword>
<comment type="cofactor">
    <cofactor evidence="1">
        <name>FAD</name>
        <dbReference type="ChEBI" id="CHEBI:57692"/>
    </cofactor>
</comment>
<evidence type="ECO:0000256" key="4">
    <source>
        <dbReference type="ARBA" id="ARBA00022827"/>
    </source>
</evidence>
<accession>A0A380GZM0</accession>
<evidence type="ECO:0000256" key="6">
    <source>
        <dbReference type="ARBA" id="ARBA00023027"/>
    </source>
</evidence>
<dbReference type="GO" id="GO:0050660">
    <property type="term" value="F:flavin adenine dinucleotide binding"/>
    <property type="evidence" value="ECO:0007669"/>
    <property type="project" value="TreeGrafter"/>
</dbReference>
<dbReference type="Proteomes" id="UP000255425">
    <property type="component" value="Unassembled WGS sequence"/>
</dbReference>
<dbReference type="EC" id="1.8.1.4" evidence="9"/>
<evidence type="ECO:0000259" key="7">
    <source>
        <dbReference type="Pfam" id="PF02852"/>
    </source>
</evidence>
<feature type="domain" description="FAD/NAD(P)-binding" evidence="8">
    <location>
        <begin position="5"/>
        <end position="41"/>
    </location>
</feature>
<organism evidence="9 10">
    <name type="scientific">Staphylococcus saccharolyticus</name>
    <dbReference type="NCBI Taxonomy" id="33028"/>
    <lineage>
        <taxon>Bacteria</taxon>
        <taxon>Bacillati</taxon>
        <taxon>Bacillota</taxon>
        <taxon>Bacilli</taxon>
        <taxon>Bacillales</taxon>
        <taxon>Staphylococcaceae</taxon>
        <taxon>Staphylococcus</taxon>
    </lineage>
</organism>
<keyword evidence="5 9" id="KW-0560">Oxidoreductase</keyword>
<evidence type="ECO:0000256" key="3">
    <source>
        <dbReference type="ARBA" id="ARBA00022630"/>
    </source>
</evidence>
<dbReference type="AlphaFoldDB" id="A0A380GZM0"/>
<comment type="similarity">
    <text evidence="2">Belongs to the class-I pyridine nucleotide-disulfide oxidoreductase family.</text>
</comment>
<dbReference type="Gene3D" id="3.30.390.30">
    <property type="match status" value="1"/>
</dbReference>
<dbReference type="PANTHER" id="PTHR22912">
    <property type="entry name" value="DISULFIDE OXIDOREDUCTASE"/>
    <property type="match status" value="1"/>
</dbReference>
<dbReference type="Pfam" id="PF07992">
    <property type="entry name" value="Pyr_redox_2"/>
    <property type="match status" value="1"/>
</dbReference>
<evidence type="ECO:0000256" key="1">
    <source>
        <dbReference type="ARBA" id="ARBA00001974"/>
    </source>
</evidence>
<dbReference type="SUPFAM" id="SSF55424">
    <property type="entry name" value="FAD/NAD-linked reductases, dimerisation (C-terminal) domain"/>
    <property type="match status" value="1"/>
</dbReference>
<keyword evidence="4" id="KW-0274">FAD</keyword>
<sequence>MDMDKKFIKVNEHYQTSQKHIYAIGDLVSRYQLAHAASAHGIHVVETLAKRNPSLVRQEDITRCIYTRLESASVGLSESQAKEAGYDVKVTQSAFQGNAKALIKGENEGFIKLVIDKKYGEILGAFIVGPHATDLIGELLGVKASEGTINEISNIIQLHPALLETIGESSDAYFGTAIHM</sequence>
<dbReference type="FunFam" id="3.30.390.30:FF:000001">
    <property type="entry name" value="Dihydrolipoyl dehydrogenase"/>
    <property type="match status" value="1"/>
</dbReference>
<evidence type="ECO:0000256" key="5">
    <source>
        <dbReference type="ARBA" id="ARBA00023002"/>
    </source>
</evidence>
<dbReference type="InterPro" id="IPR023753">
    <property type="entry name" value="FAD/NAD-binding_dom"/>
</dbReference>
<dbReference type="SUPFAM" id="SSF51905">
    <property type="entry name" value="FAD/NAD(P)-binding domain"/>
    <property type="match status" value="1"/>
</dbReference>
<dbReference type="InterPro" id="IPR036188">
    <property type="entry name" value="FAD/NAD-bd_sf"/>
</dbReference>
<dbReference type="Gene3D" id="3.50.50.60">
    <property type="entry name" value="FAD/NAD(P)-binding domain"/>
    <property type="match status" value="1"/>
</dbReference>
<gene>
    <name evidence="9" type="primary">pdhD_1</name>
    <name evidence="9" type="ORF">NCTC11807_00234</name>
</gene>
<dbReference type="InterPro" id="IPR016156">
    <property type="entry name" value="FAD/NAD-linked_Rdtase_dimer_sf"/>
</dbReference>
<dbReference type="PANTHER" id="PTHR22912:SF217">
    <property type="entry name" value="DIHYDROLIPOYL DEHYDROGENASE"/>
    <property type="match status" value="1"/>
</dbReference>
<name>A0A380GZM0_9STAP</name>